<proteinExistence type="inferred from homology"/>
<evidence type="ECO:0000256" key="6">
    <source>
        <dbReference type="ARBA" id="ARBA00023136"/>
    </source>
</evidence>
<evidence type="ECO:0000256" key="1">
    <source>
        <dbReference type="ARBA" id="ARBA00004651"/>
    </source>
</evidence>
<organism evidence="8 9">
    <name type="scientific">Duganella levis</name>
    <dbReference type="NCBI Taxonomy" id="2692169"/>
    <lineage>
        <taxon>Bacteria</taxon>
        <taxon>Pseudomonadati</taxon>
        <taxon>Pseudomonadota</taxon>
        <taxon>Betaproteobacteria</taxon>
        <taxon>Burkholderiales</taxon>
        <taxon>Oxalobacteraceae</taxon>
        <taxon>Telluria group</taxon>
        <taxon>Duganella</taxon>
    </lineage>
</organism>
<dbReference type="PANTHER" id="PTHR30086:SF14">
    <property type="entry name" value="HOMOSERINE_HOMOSERINE LACTONE EFFLUX PROTEIN"/>
    <property type="match status" value="1"/>
</dbReference>
<evidence type="ECO:0000313" key="8">
    <source>
        <dbReference type="EMBL" id="MYN28358.1"/>
    </source>
</evidence>
<dbReference type="EMBL" id="WWCT01000015">
    <property type="protein sequence ID" value="MYN28358.1"/>
    <property type="molecule type" value="Genomic_DNA"/>
</dbReference>
<keyword evidence="4 7" id="KW-0812">Transmembrane</keyword>
<keyword evidence="6 7" id="KW-0472">Membrane</keyword>
<evidence type="ECO:0000256" key="5">
    <source>
        <dbReference type="ARBA" id="ARBA00022989"/>
    </source>
</evidence>
<dbReference type="PIRSF" id="PIRSF006324">
    <property type="entry name" value="LeuE"/>
    <property type="match status" value="1"/>
</dbReference>
<dbReference type="Pfam" id="PF01810">
    <property type="entry name" value="LysE"/>
    <property type="match status" value="1"/>
</dbReference>
<comment type="caution">
    <text evidence="8">The sequence shown here is derived from an EMBL/GenBank/DDBJ whole genome shotgun (WGS) entry which is preliminary data.</text>
</comment>
<protein>
    <submittedName>
        <fullName evidence="8">LysE family transporter</fullName>
    </submittedName>
</protein>
<comment type="similarity">
    <text evidence="2">Belongs to the Rht family.</text>
</comment>
<dbReference type="Proteomes" id="UP000642144">
    <property type="component" value="Unassembled WGS sequence"/>
</dbReference>
<evidence type="ECO:0000256" key="2">
    <source>
        <dbReference type="ARBA" id="ARBA00007928"/>
    </source>
</evidence>
<gene>
    <name evidence="8" type="ORF">GTP69_18265</name>
</gene>
<accession>A0ABW9W347</accession>
<dbReference type="PANTHER" id="PTHR30086">
    <property type="entry name" value="ARGININE EXPORTER PROTEIN ARGO"/>
    <property type="match status" value="1"/>
</dbReference>
<name>A0ABW9W347_9BURK</name>
<dbReference type="RefSeq" id="WP_161056193.1">
    <property type="nucleotide sequence ID" value="NZ_WWCT01000015.1"/>
</dbReference>
<keyword evidence="3" id="KW-1003">Cell membrane</keyword>
<evidence type="ECO:0000256" key="3">
    <source>
        <dbReference type="ARBA" id="ARBA00022475"/>
    </source>
</evidence>
<evidence type="ECO:0000313" key="9">
    <source>
        <dbReference type="Proteomes" id="UP000642144"/>
    </source>
</evidence>
<comment type="subcellular location">
    <subcellularLocation>
        <location evidence="1">Cell membrane</location>
        <topology evidence="1">Multi-pass membrane protein</topology>
    </subcellularLocation>
</comment>
<sequence>MDFSTWLLFLSVSLAAAFSPGPGVLMAISTASSQGAHRALYSSAGNALGVFIVATIAATGLGLVLQASALAFGLLKVAGAAYLVYLGIKAWRNAGAPATTQATQPMEQSRFKTFRSGLLIAVSNPKAILFFTAVFPQFMPHDHIDLHRFLLLTSTFTICTLVSHFFYVSCAAWLTRNVAASASRRRLAGRSTAVVFMGMGGALLAVR</sequence>
<reference evidence="8 9" key="1">
    <citation type="submission" date="2019-12" db="EMBL/GenBank/DDBJ databases">
        <title>Novel species isolated from a subtropical stream in China.</title>
        <authorList>
            <person name="Lu H."/>
        </authorList>
    </citation>
    <scope>NUCLEOTIDE SEQUENCE [LARGE SCALE GENOMIC DNA]</scope>
    <source>
        <strain evidence="8 9">CY42W</strain>
    </source>
</reference>
<feature type="transmembrane region" description="Helical" evidence="7">
    <location>
        <begin position="150"/>
        <end position="175"/>
    </location>
</feature>
<evidence type="ECO:0000256" key="7">
    <source>
        <dbReference type="SAM" id="Phobius"/>
    </source>
</evidence>
<keyword evidence="5 7" id="KW-1133">Transmembrane helix</keyword>
<keyword evidence="9" id="KW-1185">Reference proteome</keyword>
<dbReference type="InterPro" id="IPR001123">
    <property type="entry name" value="LeuE-type"/>
</dbReference>
<evidence type="ECO:0000256" key="4">
    <source>
        <dbReference type="ARBA" id="ARBA00022692"/>
    </source>
</evidence>
<feature type="transmembrane region" description="Helical" evidence="7">
    <location>
        <begin position="118"/>
        <end position="138"/>
    </location>
</feature>
<feature type="transmembrane region" description="Helical" evidence="7">
    <location>
        <begin position="187"/>
        <end position="206"/>
    </location>
</feature>